<dbReference type="HOGENOM" id="CLU_2703744_0_0_12"/>
<sequence length="73" mass="8154">MNENRQKVMCTAMPLPACGAVTLFGQNHLRKTRKTPRGQGLADTRRLLTLHHTAPSLPSYAGKIHLSHKTVFF</sequence>
<keyword evidence="2" id="KW-1185">Reference proteome</keyword>
<dbReference type="EMBL" id="ATFF01000006">
    <property type="protein sequence ID" value="EPF31893.1"/>
    <property type="molecule type" value="Genomic_DNA"/>
</dbReference>
<name>S3K0W0_TREMA</name>
<organism evidence="1 2">
    <name type="scientific">Treponema maltophilum ATCC 51939</name>
    <dbReference type="NCBI Taxonomy" id="1125699"/>
    <lineage>
        <taxon>Bacteria</taxon>
        <taxon>Pseudomonadati</taxon>
        <taxon>Spirochaetota</taxon>
        <taxon>Spirochaetia</taxon>
        <taxon>Spirochaetales</taxon>
        <taxon>Treponemataceae</taxon>
        <taxon>Treponema</taxon>
    </lineage>
</organism>
<reference evidence="1 2" key="1">
    <citation type="submission" date="2013-04" db="EMBL/GenBank/DDBJ databases">
        <title>The Genome Sequence of Treponema maltophilum ATCC 51939.</title>
        <authorList>
            <consortium name="The Broad Institute Genomics Platform"/>
            <person name="Earl A."/>
            <person name="Ward D."/>
            <person name="Feldgarden M."/>
            <person name="Gevers D."/>
            <person name="Leonetti C."/>
            <person name="Blanton J.M."/>
            <person name="Dewhirst F.E."/>
            <person name="Izard J."/>
            <person name="Walker B."/>
            <person name="Young S."/>
            <person name="Zeng Q."/>
            <person name="Gargeya S."/>
            <person name="Fitzgerald M."/>
            <person name="Haas B."/>
            <person name="Abouelleil A."/>
            <person name="Allen A.W."/>
            <person name="Alvarado L."/>
            <person name="Arachchi H.M."/>
            <person name="Berlin A.M."/>
            <person name="Chapman S.B."/>
            <person name="Gainer-Dewar J."/>
            <person name="Goldberg J."/>
            <person name="Griggs A."/>
            <person name="Gujja S."/>
            <person name="Hansen M."/>
            <person name="Howarth C."/>
            <person name="Imamovic A."/>
            <person name="Ireland A."/>
            <person name="Larimer J."/>
            <person name="McCowan C."/>
            <person name="Murphy C."/>
            <person name="Pearson M."/>
            <person name="Poon T.W."/>
            <person name="Priest M."/>
            <person name="Roberts A."/>
            <person name="Saif S."/>
            <person name="Shea T."/>
            <person name="Sisk P."/>
            <person name="Sykes S."/>
            <person name="Wortman J."/>
            <person name="Nusbaum C."/>
            <person name="Birren B."/>
        </authorList>
    </citation>
    <scope>NUCLEOTIDE SEQUENCE [LARGE SCALE GENOMIC DNA]</scope>
    <source>
        <strain evidence="1 2">ATCC 51939</strain>
    </source>
</reference>
<evidence type="ECO:0000313" key="2">
    <source>
        <dbReference type="Proteomes" id="UP000014541"/>
    </source>
</evidence>
<protein>
    <submittedName>
        <fullName evidence="1">Uncharacterized protein</fullName>
    </submittedName>
</protein>
<comment type="caution">
    <text evidence="1">The sequence shown here is derived from an EMBL/GenBank/DDBJ whole genome shotgun (WGS) entry which is preliminary data.</text>
</comment>
<proteinExistence type="predicted"/>
<gene>
    <name evidence="1" type="ORF">HMPREF9194_02248</name>
</gene>
<accession>S3K0W0</accession>
<dbReference type="Proteomes" id="UP000014541">
    <property type="component" value="Unassembled WGS sequence"/>
</dbReference>
<evidence type="ECO:0000313" key="1">
    <source>
        <dbReference type="EMBL" id="EPF31893.1"/>
    </source>
</evidence>
<dbReference type="AlphaFoldDB" id="S3K0W0"/>